<accession>A0A919PAR5</accession>
<gene>
    <name evidence="3" type="ORF">Cpa01nite_02130</name>
</gene>
<evidence type="ECO:0008006" key="5">
    <source>
        <dbReference type="Google" id="ProtNLM"/>
    </source>
</evidence>
<feature type="coiled-coil region" evidence="1">
    <location>
        <begin position="93"/>
        <end position="127"/>
    </location>
</feature>
<organism evidence="3 4">
    <name type="scientific">Cellulomonas pakistanensis</name>
    <dbReference type="NCBI Taxonomy" id="992287"/>
    <lineage>
        <taxon>Bacteria</taxon>
        <taxon>Bacillati</taxon>
        <taxon>Actinomycetota</taxon>
        <taxon>Actinomycetes</taxon>
        <taxon>Micrococcales</taxon>
        <taxon>Cellulomonadaceae</taxon>
        <taxon>Cellulomonas</taxon>
    </lineage>
</organism>
<dbReference type="AlphaFoldDB" id="A0A919PAR5"/>
<evidence type="ECO:0000256" key="1">
    <source>
        <dbReference type="SAM" id="Coils"/>
    </source>
</evidence>
<reference evidence="3" key="1">
    <citation type="submission" date="2021-01" db="EMBL/GenBank/DDBJ databases">
        <title>Whole genome shotgun sequence of Cellulomonas pakistanensis NBRC 110800.</title>
        <authorList>
            <person name="Komaki H."/>
            <person name="Tamura T."/>
        </authorList>
    </citation>
    <scope>NUCLEOTIDE SEQUENCE</scope>
    <source>
        <strain evidence="3">NBRC 110800</strain>
    </source>
</reference>
<protein>
    <recommendedName>
        <fullName evidence="5">Transposase</fullName>
    </recommendedName>
</protein>
<name>A0A919PAR5_9CELL</name>
<sequence>MGPVQSDEWAQQGDVIEQARHRAEVVRQNVERALRLAEAEGGPFDFLSVAIAAHCSVAYLRQHREFAGRIRALQATVPPEPDDRRDAALRTRLARAEHRAVALAARVERLEAENARLRDRLALTRRAAPVPLGAGARRPGTAAPGATKRP</sequence>
<dbReference type="EMBL" id="BONO01000001">
    <property type="protein sequence ID" value="GIG34832.1"/>
    <property type="molecule type" value="Genomic_DNA"/>
</dbReference>
<dbReference type="Proteomes" id="UP000642125">
    <property type="component" value="Unassembled WGS sequence"/>
</dbReference>
<feature type="region of interest" description="Disordered" evidence="2">
    <location>
        <begin position="128"/>
        <end position="150"/>
    </location>
</feature>
<proteinExistence type="predicted"/>
<evidence type="ECO:0000256" key="2">
    <source>
        <dbReference type="SAM" id="MobiDB-lite"/>
    </source>
</evidence>
<evidence type="ECO:0000313" key="3">
    <source>
        <dbReference type="EMBL" id="GIG34832.1"/>
    </source>
</evidence>
<comment type="caution">
    <text evidence="3">The sequence shown here is derived from an EMBL/GenBank/DDBJ whole genome shotgun (WGS) entry which is preliminary data.</text>
</comment>
<keyword evidence="4" id="KW-1185">Reference proteome</keyword>
<keyword evidence="1" id="KW-0175">Coiled coil</keyword>
<evidence type="ECO:0000313" key="4">
    <source>
        <dbReference type="Proteomes" id="UP000642125"/>
    </source>
</evidence>